<feature type="compositionally biased region" description="Basic and acidic residues" evidence="1">
    <location>
        <begin position="1"/>
        <end position="10"/>
    </location>
</feature>
<organism evidence="2 3">
    <name type="scientific">Novipirellula rosea</name>
    <dbReference type="NCBI Taxonomy" id="1031540"/>
    <lineage>
        <taxon>Bacteria</taxon>
        <taxon>Pseudomonadati</taxon>
        <taxon>Planctomycetota</taxon>
        <taxon>Planctomycetia</taxon>
        <taxon>Pirellulales</taxon>
        <taxon>Pirellulaceae</taxon>
        <taxon>Novipirellula</taxon>
    </lineage>
</organism>
<sequence length="62" mass="6089">MAHGKGDLRGEGASAGRLRPGEASPQANVSGQMNVSAQANVSAQTNVSGHANVSGQEVGLSS</sequence>
<comment type="caution">
    <text evidence="2">The sequence shown here is derived from an EMBL/GenBank/DDBJ whole genome shotgun (WGS) entry which is preliminary data.</text>
</comment>
<evidence type="ECO:0000313" key="2">
    <source>
        <dbReference type="EMBL" id="GAA4452516.1"/>
    </source>
</evidence>
<evidence type="ECO:0000256" key="1">
    <source>
        <dbReference type="SAM" id="MobiDB-lite"/>
    </source>
</evidence>
<feature type="region of interest" description="Disordered" evidence="1">
    <location>
        <begin position="1"/>
        <end position="62"/>
    </location>
</feature>
<feature type="compositionally biased region" description="Polar residues" evidence="1">
    <location>
        <begin position="25"/>
        <end position="62"/>
    </location>
</feature>
<accession>A0ABP8MPV4</accession>
<reference evidence="3" key="1">
    <citation type="journal article" date="2019" name="Int. J. Syst. Evol. Microbiol.">
        <title>The Global Catalogue of Microorganisms (GCM) 10K type strain sequencing project: providing services to taxonomists for standard genome sequencing and annotation.</title>
        <authorList>
            <consortium name="The Broad Institute Genomics Platform"/>
            <consortium name="The Broad Institute Genome Sequencing Center for Infectious Disease"/>
            <person name="Wu L."/>
            <person name="Ma J."/>
        </authorList>
    </citation>
    <scope>NUCLEOTIDE SEQUENCE [LARGE SCALE GENOMIC DNA]</scope>
    <source>
        <strain evidence="3">JCM 17759</strain>
    </source>
</reference>
<dbReference type="EMBL" id="BAABGA010000029">
    <property type="protein sequence ID" value="GAA4452516.1"/>
    <property type="molecule type" value="Genomic_DNA"/>
</dbReference>
<name>A0ABP8MPV4_9BACT</name>
<proteinExistence type="predicted"/>
<gene>
    <name evidence="2" type="ORF">GCM10023156_21930</name>
</gene>
<keyword evidence="3" id="KW-1185">Reference proteome</keyword>
<evidence type="ECO:0000313" key="3">
    <source>
        <dbReference type="Proteomes" id="UP001500840"/>
    </source>
</evidence>
<protein>
    <submittedName>
        <fullName evidence="2">Uncharacterized protein</fullName>
    </submittedName>
</protein>
<dbReference type="Proteomes" id="UP001500840">
    <property type="component" value="Unassembled WGS sequence"/>
</dbReference>